<accession>A0A0W1B1A7</accession>
<sequence length="161" mass="18826">MDHIGVYRVRRPSLIPLLVSISVLLGIQLFQIYNLNHRYTASDDLVLSCLLYGQAILCLIVAIVLVYRIFTIRRVVEIQIQPESILIEDLSIEADRINDIYIKGYFSPVVGIRPKENKFVPYKLCFNFLSQKDEDEVMKQLKAWAERNQIKVSHKNFSRWL</sequence>
<name>A0A0W1B1A7_9BACL</name>
<evidence type="ECO:0000313" key="2">
    <source>
        <dbReference type="EMBL" id="KTD87348.1"/>
    </source>
</evidence>
<evidence type="ECO:0000313" key="3">
    <source>
        <dbReference type="Proteomes" id="UP000054709"/>
    </source>
</evidence>
<dbReference type="RefSeq" id="WP_060622871.1">
    <property type="nucleotide sequence ID" value="NZ_LCZJ02000018.1"/>
</dbReference>
<proteinExistence type="predicted"/>
<gene>
    <name evidence="2" type="ORF">UQ64_11005</name>
</gene>
<keyword evidence="3" id="KW-1185">Reference proteome</keyword>
<dbReference type="AlphaFoldDB" id="A0A0W1B1A7"/>
<comment type="caution">
    <text evidence="2">The sequence shown here is derived from an EMBL/GenBank/DDBJ whole genome shotgun (WGS) entry which is preliminary data.</text>
</comment>
<feature type="transmembrane region" description="Helical" evidence="1">
    <location>
        <begin position="12"/>
        <end position="33"/>
    </location>
</feature>
<dbReference type="OrthoDB" id="2666190at2"/>
<protein>
    <submittedName>
        <fullName evidence="2">Uncharacterized protein</fullName>
    </submittedName>
</protein>
<dbReference type="Proteomes" id="UP000054709">
    <property type="component" value="Unassembled WGS sequence"/>
</dbReference>
<keyword evidence="1" id="KW-0812">Transmembrane</keyword>
<evidence type="ECO:0000256" key="1">
    <source>
        <dbReference type="SAM" id="Phobius"/>
    </source>
</evidence>
<keyword evidence="1" id="KW-1133">Transmembrane helix</keyword>
<dbReference type="EMBL" id="LCZJ02000018">
    <property type="protein sequence ID" value="KTD87348.1"/>
    <property type="molecule type" value="Genomic_DNA"/>
</dbReference>
<organism evidence="2 3">
    <name type="scientific">Paenibacillus etheri</name>
    <dbReference type="NCBI Taxonomy" id="1306852"/>
    <lineage>
        <taxon>Bacteria</taxon>
        <taxon>Bacillati</taxon>
        <taxon>Bacillota</taxon>
        <taxon>Bacilli</taxon>
        <taxon>Bacillales</taxon>
        <taxon>Paenibacillaceae</taxon>
        <taxon>Paenibacillus</taxon>
    </lineage>
</organism>
<reference evidence="2 3" key="1">
    <citation type="journal article" date="2015" name="Int. Biodeterior. Biodegradation">
        <title>Physiological and genetic screening methods for the isolation of methyl tert-butyl ether-degrading bacteria for bioremediation purposes.</title>
        <authorList>
            <person name="Guisado I.M."/>
            <person name="Purswani J."/>
            <person name="Gonzalez Lopez J."/>
            <person name="Pozo C."/>
        </authorList>
    </citation>
    <scope>NUCLEOTIDE SEQUENCE [LARGE SCALE GENOMIC DNA]</scope>
    <source>
        <strain evidence="2 3">SH7</strain>
    </source>
</reference>
<keyword evidence="1" id="KW-0472">Membrane</keyword>
<feature type="transmembrane region" description="Helical" evidence="1">
    <location>
        <begin position="45"/>
        <end position="70"/>
    </location>
</feature>